<proteinExistence type="predicted"/>
<sequence>MSIKRVMTGLAVAGAALAQSSSSYTDPENGITFQGITDPTHNVTYGFVLPTSQNSTGEFIGEVVAPIAAGCVGVALAGQMVGDLLLVAWPDTSAGKIVSTTRYATGYSSPAVYAGPTITDLNSTTVNATHWKWVYRCENCTTWNGGSLNTNASSAVAWAYSSSAPVDPTSSNTTFHEHDDFGFFGMAWNNASSANYSSYV</sequence>
<dbReference type="GeneID" id="19210905"/>
<evidence type="ECO:0000256" key="1">
    <source>
        <dbReference type="SAM" id="SignalP"/>
    </source>
</evidence>
<accession>A0A5M3M9U4</accession>
<protein>
    <submittedName>
        <fullName evidence="3">Cytochrome domain of cellobiose dehydrogenase Hp3 Ph 7.5</fullName>
    </submittedName>
</protein>
<evidence type="ECO:0000259" key="2">
    <source>
        <dbReference type="SMART" id="SM00664"/>
    </source>
</evidence>
<dbReference type="RefSeq" id="XP_007773952.1">
    <property type="nucleotide sequence ID" value="XM_007775762.1"/>
</dbReference>
<dbReference type="EMBL" id="JH711587">
    <property type="protein sequence ID" value="EIW75959.1"/>
    <property type="molecule type" value="Genomic_DNA"/>
</dbReference>
<reference evidence="4" key="1">
    <citation type="journal article" date="2012" name="Science">
        <title>The Paleozoic origin of enzymatic lignin decomposition reconstructed from 31 fungal genomes.</title>
        <authorList>
            <person name="Floudas D."/>
            <person name="Binder M."/>
            <person name="Riley R."/>
            <person name="Barry K."/>
            <person name="Blanchette R.A."/>
            <person name="Henrissat B."/>
            <person name="Martinez A.T."/>
            <person name="Otillar R."/>
            <person name="Spatafora J.W."/>
            <person name="Yadav J.S."/>
            <person name="Aerts A."/>
            <person name="Benoit I."/>
            <person name="Boyd A."/>
            <person name="Carlson A."/>
            <person name="Copeland A."/>
            <person name="Coutinho P.M."/>
            <person name="de Vries R.P."/>
            <person name="Ferreira P."/>
            <person name="Findley K."/>
            <person name="Foster B."/>
            <person name="Gaskell J."/>
            <person name="Glotzer D."/>
            <person name="Gorecki P."/>
            <person name="Heitman J."/>
            <person name="Hesse C."/>
            <person name="Hori C."/>
            <person name="Igarashi K."/>
            <person name="Jurgens J.A."/>
            <person name="Kallen N."/>
            <person name="Kersten P."/>
            <person name="Kohler A."/>
            <person name="Kuees U."/>
            <person name="Kumar T.K.A."/>
            <person name="Kuo A."/>
            <person name="LaButti K."/>
            <person name="Larrondo L.F."/>
            <person name="Lindquist E."/>
            <person name="Ling A."/>
            <person name="Lombard V."/>
            <person name="Lucas S."/>
            <person name="Lundell T."/>
            <person name="Martin R."/>
            <person name="McLaughlin D.J."/>
            <person name="Morgenstern I."/>
            <person name="Morin E."/>
            <person name="Murat C."/>
            <person name="Nagy L.G."/>
            <person name="Nolan M."/>
            <person name="Ohm R.A."/>
            <person name="Patyshakuliyeva A."/>
            <person name="Rokas A."/>
            <person name="Ruiz-Duenas F.J."/>
            <person name="Sabat G."/>
            <person name="Salamov A."/>
            <person name="Samejima M."/>
            <person name="Schmutz J."/>
            <person name="Slot J.C."/>
            <person name="St John F."/>
            <person name="Stenlid J."/>
            <person name="Sun H."/>
            <person name="Sun S."/>
            <person name="Syed K."/>
            <person name="Tsang A."/>
            <person name="Wiebenga A."/>
            <person name="Young D."/>
            <person name="Pisabarro A."/>
            <person name="Eastwood D.C."/>
            <person name="Martin F."/>
            <person name="Cullen D."/>
            <person name="Grigoriev I.V."/>
            <person name="Hibbett D.S."/>
        </authorList>
    </citation>
    <scope>NUCLEOTIDE SEQUENCE [LARGE SCALE GENOMIC DNA]</scope>
    <source>
        <strain evidence="4">RWD-64-598 SS2</strain>
    </source>
</reference>
<feature type="chain" id="PRO_5024353654" evidence="1">
    <location>
        <begin position="19"/>
        <end position="200"/>
    </location>
</feature>
<keyword evidence="1" id="KW-0732">Signal</keyword>
<evidence type="ECO:0000313" key="3">
    <source>
        <dbReference type="EMBL" id="EIW75959.1"/>
    </source>
</evidence>
<dbReference type="InterPro" id="IPR015920">
    <property type="entry name" value="Cellobiose_DH-like_cyt"/>
</dbReference>
<name>A0A5M3M9U4_CONPW</name>
<dbReference type="Proteomes" id="UP000053558">
    <property type="component" value="Unassembled WGS sequence"/>
</dbReference>
<comment type="caution">
    <text evidence="3">The sequence shown here is derived from an EMBL/GenBank/DDBJ whole genome shotgun (WGS) entry which is preliminary data.</text>
</comment>
<feature type="domain" description="DOMON" evidence="2">
    <location>
        <begin position="71"/>
        <end position="161"/>
    </location>
</feature>
<dbReference type="OMA" id="HWTLNAL"/>
<gene>
    <name evidence="3" type="ORF">CONPUDRAFT_85175</name>
</gene>
<keyword evidence="4" id="KW-1185">Reference proteome</keyword>
<dbReference type="Gene3D" id="2.60.40.1210">
    <property type="entry name" value="Cellobiose dehydrogenase, cytochrome domain"/>
    <property type="match status" value="1"/>
</dbReference>
<dbReference type="PANTHER" id="PTHR47797:SF5">
    <property type="entry name" value="CELLOBIOSE DEHYDROGENASE CYTOCHROME DOMAIN-CONTAINING PROTEIN"/>
    <property type="match status" value="1"/>
</dbReference>
<dbReference type="OrthoDB" id="413885at2759"/>
<dbReference type="AlphaFoldDB" id="A0A5M3M9U4"/>
<dbReference type="CDD" id="cd09630">
    <property type="entry name" value="CDH_like_cytochrome"/>
    <property type="match status" value="1"/>
</dbReference>
<organism evidence="3 4">
    <name type="scientific">Coniophora puteana (strain RWD-64-598)</name>
    <name type="common">Brown rot fungus</name>
    <dbReference type="NCBI Taxonomy" id="741705"/>
    <lineage>
        <taxon>Eukaryota</taxon>
        <taxon>Fungi</taxon>
        <taxon>Dikarya</taxon>
        <taxon>Basidiomycota</taxon>
        <taxon>Agaricomycotina</taxon>
        <taxon>Agaricomycetes</taxon>
        <taxon>Agaricomycetidae</taxon>
        <taxon>Boletales</taxon>
        <taxon>Coniophorineae</taxon>
        <taxon>Coniophoraceae</taxon>
        <taxon>Coniophora</taxon>
    </lineage>
</organism>
<feature type="signal peptide" evidence="1">
    <location>
        <begin position="1"/>
        <end position="18"/>
    </location>
</feature>
<dbReference type="PANTHER" id="PTHR47797">
    <property type="entry name" value="DEHYDROGENASE, PUTATIVE (AFU_ORTHOLOGUE AFUA_8G05805)-RELATED"/>
    <property type="match status" value="1"/>
</dbReference>
<dbReference type="Pfam" id="PF16010">
    <property type="entry name" value="CDH-cyt"/>
    <property type="match status" value="1"/>
</dbReference>
<dbReference type="InterPro" id="IPR005018">
    <property type="entry name" value="DOMON_domain"/>
</dbReference>
<dbReference type="SMART" id="SM00664">
    <property type="entry name" value="DoH"/>
    <property type="match status" value="1"/>
</dbReference>
<dbReference type="KEGG" id="cput:CONPUDRAFT_85175"/>
<evidence type="ECO:0000313" key="4">
    <source>
        <dbReference type="Proteomes" id="UP000053558"/>
    </source>
</evidence>
<dbReference type="SUPFAM" id="SSF49344">
    <property type="entry name" value="CBD9-like"/>
    <property type="match status" value="1"/>
</dbReference>